<protein>
    <submittedName>
        <fullName evidence="1">Uncharacterized protein</fullName>
    </submittedName>
</protein>
<proteinExistence type="predicted"/>
<sequence>MFDKDYDFDEYLNEYEDNISIIVKGKFGTEVVNALALRNSMIFQRLN</sequence>
<dbReference type="EMBL" id="NEBY01000236">
    <property type="protein sequence ID" value="PRJ60033.1"/>
    <property type="molecule type" value="Genomic_DNA"/>
</dbReference>
<comment type="caution">
    <text evidence="1">The sequence shown here is derived from an EMBL/GenBank/DDBJ whole genome shotgun (WGS) entry which is preliminary data.</text>
</comment>
<reference evidence="1 2" key="1">
    <citation type="submission" date="2017-04" db="EMBL/GenBank/DDBJ databases">
        <title>Haemophilus influenzae in COPD genome sequencing project.</title>
        <authorList>
            <person name="Murphy T.F."/>
            <person name="Kong Y."/>
            <person name="Nadendla S."/>
            <person name="Tettelin H."/>
            <person name="Pettigrew M."/>
        </authorList>
    </citation>
    <scope>NUCLEOTIDE SEQUENCE [LARGE SCALE GENOMIC DNA]</scope>
    <source>
        <strain evidence="1 2">56P127H1</strain>
    </source>
</reference>
<dbReference type="AlphaFoldDB" id="A0A2S9RPB6"/>
<name>A0A2S9RPB6_HAEIF</name>
<gene>
    <name evidence="1" type="ORF">BV102_00474</name>
</gene>
<dbReference type="Proteomes" id="UP000238532">
    <property type="component" value="Unassembled WGS sequence"/>
</dbReference>
<evidence type="ECO:0000313" key="2">
    <source>
        <dbReference type="Proteomes" id="UP000238532"/>
    </source>
</evidence>
<organism evidence="1 2">
    <name type="scientific">Haemophilus influenzae</name>
    <dbReference type="NCBI Taxonomy" id="727"/>
    <lineage>
        <taxon>Bacteria</taxon>
        <taxon>Pseudomonadati</taxon>
        <taxon>Pseudomonadota</taxon>
        <taxon>Gammaproteobacteria</taxon>
        <taxon>Pasteurellales</taxon>
        <taxon>Pasteurellaceae</taxon>
        <taxon>Haemophilus</taxon>
    </lineage>
</organism>
<evidence type="ECO:0000313" key="1">
    <source>
        <dbReference type="EMBL" id="PRJ60033.1"/>
    </source>
</evidence>
<accession>A0A2S9RPB6</accession>
<dbReference type="RefSeq" id="WP_181144416.1">
    <property type="nucleotide sequence ID" value="NZ_CP135754.1"/>
</dbReference>